<accession>A0A0F9W877</accession>
<evidence type="ECO:0000313" key="1">
    <source>
        <dbReference type="EMBL" id="KKO08503.1"/>
    </source>
</evidence>
<protein>
    <submittedName>
        <fullName evidence="1">Uncharacterized protein</fullName>
    </submittedName>
</protein>
<comment type="caution">
    <text evidence="1">The sequence shown here is derived from an EMBL/GenBank/DDBJ whole genome shotgun (WGS) entry which is preliminary data.</text>
</comment>
<organism evidence="1">
    <name type="scientific">marine sediment metagenome</name>
    <dbReference type="NCBI Taxonomy" id="412755"/>
    <lineage>
        <taxon>unclassified sequences</taxon>
        <taxon>metagenomes</taxon>
        <taxon>ecological metagenomes</taxon>
    </lineage>
</organism>
<proteinExistence type="predicted"/>
<sequence>MLFLEVLLLAGLCVAILRYSSIALGRPDAMRIEQAVLTKLRAGAELGLREVDLHQADWISGPMAATLTGDAVHEFTLDGASTIKVSDGHSAHRLVVICSDCAPRFYAVTTRQNGTPRLLPVLDRLVWRAPELGQMRELANVRLANMDRGRDWRAFIEKRIKTHLARRAH</sequence>
<gene>
    <name evidence="1" type="ORF">LCGC14_0044430</name>
</gene>
<reference evidence="1" key="1">
    <citation type="journal article" date="2015" name="Nature">
        <title>Complex archaea that bridge the gap between prokaryotes and eukaryotes.</title>
        <authorList>
            <person name="Spang A."/>
            <person name="Saw J.H."/>
            <person name="Jorgensen S.L."/>
            <person name="Zaremba-Niedzwiedzka K."/>
            <person name="Martijn J."/>
            <person name="Lind A.E."/>
            <person name="van Eijk R."/>
            <person name="Schleper C."/>
            <person name="Guy L."/>
            <person name="Ettema T.J."/>
        </authorList>
    </citation>
    <scope>NUCLEOTIDE SEQUENCE</scope>
</reference>
<dbReference type="EMBL" id="LAZR01000009">
    <property type="protein sequence ID" value="KKO08503.1"/>
    <property type="molecule type" value="Genomic_DNA"/>
</dbReference>
<name>A0A0F9W877_9ZZZZ</name>
<dbReference type="AlphaFoldDB" id="A0A0F9W877"/>